<comment type="caution">
    <text evidence="2">The sequence shown here is derived from an EMBL/GenBank/DDBJ whole genome shotgun (WGS) entry which is preliminary data.</text>
</comment>
<keyword evidence="3" id="KW-1185">Reference proteome</keyword>
<dbReference type="EMBL" id="VTPC01083681">
    <property type="protein sequence ID" value="KAF2887406.1"/>
    <property type="molecule type" value="Genomic_DNA"/>
</dbReference>
<evidence type="ECO:0000313" key="2">
    <source>
        <dbReference type="EMBL" id="KAF2887406.1"/>
    </source>
</evidence>
<dbReference type="OrthoDB" id="6772600at2759"/>
<accession>A0A8K0CKN5</accession>
<dbReference type="Proteomes" id="UP000801492">
    <property type="component" value="Unassembled WGS sequence"/>
</dbReference>
<evidence type="ECO:0000256" key="1">
    <source>
        <dbReference type="SAM" id="MobiDB-lite"/>
    </source>
</evidence>
<dbReference type="AlphaFoldDB" id="A0A8K0CKN5"/>
<feature type="region of interest" description="Disordered" evidence="1">
    <location>
        <begin position="1"/>
        <end position="26"/>
    </location>
</feature>
<sequence length="236" mass="27769">MGKSKVPKAGKQRIQNRGRVRRHRPRMLQSDLEYRQRKHLLAKTAHYLDDNTPPVSDNEVLPRSSSSASSRKLAGRKQIRKDRAKAYRRLQEATCKIEKLDRKANKYKKRLQRFKTISGYEKTIRRSSRQESTSSLENLIETFDKQIKPFKEHFFFMKHQIRELKKKKYKVLENEIVILSLDILSATSFVRNLSKKSKVKLWPVPTSEVEFLKKEVPKKLTVVPNIMNLHQITGSK</sequence>
<evidence type="ECO:0000313" key="3">
    <source>
        <dbReference type="Proteomes" id="UP000801492"/>
    </source>
</evidence>
<gene>
    <name evidence="2" type="ORF">ILUMI_18766</name>
</gene>
<feature type="region of interest" description="Disordered" evidence="1">
    <location>
        <begin position="48"/>
        <end position="81"/>
    </location>
</feature>
<proteinExistence type="predicted"/>
<protein>
    <submittedName>
        <fullName evidence="2">Uncharacterized protein</fullName>
    </submittedName>
</protein>
<organism evidence="2 3">
    <name type="scientific">Ignelater luminosus</name>
    <name type="common">Cucubano</name>
    <name type="synonym">Pyrophorus luminosus</name>
    <dbReference type="NCBI Taxonomy" id="2038154"/>
    <lineage>
        <taxon>Eukaryota</taxon>
        <taxon>Metazoa</taxon>
        <taxon>Ecdysozoa</taxon>
        <taxon>Arthropoda</taxon>
        <taxon>Hexapoda</taxon>
        <taxon>Insecta</taxon>
        <taxon>Pterygota</taxon>
        <taxon>Neoptera</taxon>
        <taxon>Endopterygota</taxon>
        <taxon>Coleoptera</taxon>
        <taxon>Polyphaga</taxon>
        <taxon>Elateriformia</taxon>
        <taxon>Elateroidea</taxon>
        <taxon>Elateridae</taxon>
        <taxon>Agrypninae</taxon>
        <taxon>Pyrophorini</taxon>
        <taxon>Ignelater</taxon>
    </lineage>
</organism>
<name>A0A8K0CKN5_IGNLU</name>
<reference evidence="2" key="1">
    <citation type="submission" date="2019-08" db="EMBL/GenBank/DDBJ databases">
        <title>The genome of the North American firefly Photinus pyralis.</title>
        <authorList>
            <consortium name="Photinus pyralis genome working group"/>
            <person name="Fallon T.R."/>
            <person name="Sander Lower S.E."/>
            <person name="Weng J.-K."/>
        </authorList>
    </citation>
    <scope>NUCLEOTIDE SEQUENCE</scope>
    <source>
        <strain evidence="2">TRF0915ILg1</strain>
        <tissue evidence="2">Whole body</tissue>
    </source>
</reference>